<gene>
    <name evidence="2" type="ORF">LVJ94_41660</name>
</gene>
<dbReference type="PANTHER" id="PTHR33428">
    <property type="entry name" value="CHLOROPHYLLASE-2, CHLOROPLASTIC"/>
    <property type="match status" value="1"/>
</dbReference>
<dbReference type="SUPFAM" id="SSF53474">
    <property type="entry name" value="alpha/beta-Hydrolases"/>
    <property type="match status" value="1"/>
</dbReference>
<sequence>MIRKPWRHLCTAAGLLAVPLFGTMACSSEAPDETVSVAQTVQTTGPGAVAPDPTDFGPRPVVSAEYRFPASRDPDIYAHADTELWAAVYRPKSMAGGPHPIIVFLHGNHATCGKGTNPRVDDDCQYTATGTCPEGYEMAPSYLGYAYAAERLASHGYVVVSINANRGITCGDVDPDGGDRGLNLARGRLILKHLQRLSEWNANGGTPASLGVELRGKLDFSQLGLVGHSRGGEGSRAAYNLYRDPGSTWPTKIRSPVSFRAIFEIGPVDGQTSRTLNADGTTWSVLLPMCDGDVDNLSGIRPYDRMLQIPTETPARPKSTFTVWGANHNFYNTEWQETDSSGCLGHVE</sequence>
<feature type="chain" id="PRO_5046410000" description="Alpha/beta hydrolase" evidence="1">
    <location>
        <begin position="31"/>
        <end position="348"/>
    </location>
</feature>
<dbReference type="InterPro" id="IPR029058">
    <property type="entry name" value="AB_hydrolase_fold"/>
</dbReference>
<reference evidence="2" key="1">
    <citation type="submission" date="2021-12" db="EMBL/GenBank/DDBJ databases">
        <title>Discovery of the Pendulisporaceae a myxobacterial family with distinct sporulation behavior and unique specialized metabolism.</title>
        <authorList>
            <person name="Garcia R."/>
            <person name="Popoff A."/>
            <person name="Bader C.D."/>
            <person name="Loehr J."/>
            <person name="Walesch S."/>
            <person name="Walt C."/>
            <person name="Boldt J."/>
            <person name="Bunk B."/>
            <person name="Haeckl F.J.F.P.J."/>
            <person name="Gunesch A.P."/>
            <person name="Birkelbach J."/>
            <person name="Nuebel U."/>
            <person name="Pietschmann T."/>
            <person name="Bach T."/>
            <person name="Mueller R."/>
        </authorList>
    </citation>
    <scope>NUCLEOTIDE SEQUENCE</scope>
    <source>
        <strain evidence="2">MSr11367</strain>
    </source>
</reference>
<dbReference type="RefSeq" id="WP_394833030.1">
    <property type="nucleotide sequence ID" value="NZ_CP089929.1"/>
</dbReference>
<evidence type="ECO:0000313" key="3">
    <source>
        <dbReference type="Proteomes" id="UP001374803"/>
    </source>
</evidence>
<accession>A0ABZ2KZ87</accession>
<dbReference type="PANTHER" id="PTHR33428:SF2">
    <property type="entry name" value="CHLOROPHYLLASE-2"/>
    <property type="match status" value="1"/>
</dbReference>
<evidence type="ECO:0000256" key="1">
    <source>
        <dbReference type="SAM" id="SignalP"/>
    </source>
</evidence>
<dbReference type="PROSITE" id="PS51257">
    <property type="entry name" value="PROKAR_LIPOPROTEIN"/>
    <property type="match status" value="1"/>
</dbReference>
<evidence type="ECO:0008006" key="4">
    <source>
        <dbReference type="Google" id="ProtNLM"/>
    </source>
</evidence>
<dbReference type="Proteomes" id="UP001374803">
    <property type="component" value="Chromosome"/>
</dbReference>
<protein>
    <recommendedName>
        <fullName evidence="4">Alpha/beta hydrolase</fullName>
    </recommendedName>
</protein>
<organism evidence="2 3">
    <name type="scientific">Pendulispora rubella</name>
    <dbReference type="NCBI Taxonomy" id="2741070"/>
    <lineage>
        <taxon>Bacteria</taxon>
        <taxon>Pseudomonadati</taxon>
        <taxon>Myxococcota</taxon>
        <taxon>Myxococcia</taxon>
        <taxon>Myxococcales</taxon>
        <taxon>Sorangiineae</taxon>
        <taxon>Pendulisporaceae</taxon>
        <taxon>Pendulispora</taxon>
    </lineage>
</organism>
<keyword evidence="1" id="KW-0732">Signal</keyword>
<name>A0ABZ2KZ87_9BACT</name>
<evidence type="ECO:0000313" key="2">
    <source>
        <dbReference type="EMBL" id="WXB03400.1"/>
    </source>
</evidence>
<dbReference type="EMBL" id="CP089983">
    <property type="protein sequence ID" value="WXB03400.1"/>
    <property type="molecule type" value="Genomic_DNA"/>
</dbReference>
<keyword evidence="3" id="KW-1185">Reference proteome</keyword>
<feature type="signal peptide" evidence="1">
    <location>
        <begin position="1"/>
        <end position="30"/>
    </location>
</feature>
<dbReference type="Gene3D" id="3.40.50.1820">
    <property type="entry name" value="alpha/beta hydrolase"/>
    <property type="match status" value="1"/>
</dbReference>
<proteinExistence type="predicted"/>